<feature type="region of interest" description="Disordered" evidence="2">
    <location>
        <begin position="235"/>
        <end position="320"/>
    </location>
</feature>
<evidence type="ECO:0000256" key="1">
    <source>
        <dbReference type="SAM" id="Coils"/>
    </source>
</evidence>
<keyword evidence="1" id="KW-0175">Coiled coil</keyword>
<dbReference type="OrthoDB" id="6140280at2759"/>
<feature type="compositionally biased region" description="Basic residues" evidence="2">
    <location>
        <begin position="288"/>
        <end position="298"/>
    </location>
</feature>
<feature type="coiled-coil region" evidence="1">
    <location>
        <begin position="34"/>
        <end position="61"/>
    </location>
</feature>
<dbReference type="EMBL" id="KQ416166">
    <property type="protein sequence ID" value="KOF98382.1"/>
    <property type="molecule type" value="Genomic_DNA"/>
</dbReference>
<feature type="compositionally biased region" description="Polar residues" evidence="2">
    <location>
        <begin position="273"/>
        <end position="283"/>
    </location>
</feature>
<evidence type="ECO:0000313" key="3">
    <source>
        <dbReference type="EMBL" id="KOF98382.1"/>
    </source>
</evidence>
<sequence>MASSPLSVSLHENFYDCAVMTHFPIADNAHNASAEELIKEIQALKDDSKKCHRELDRWKSNCRKYKASYLIVADHNRVLVRENSTQKWELAYLQQRIQRQQERYDELERNYDILQDNYKTLSGLFNRLPPPDKRLEEKYEMLRNDYEKINNDRISLMDKINQLTEQLTCYLSDTPFQTQGSTGREPTDGVIWADNHQNIIDGLSDKTQMPHIKERYSQSLKKCKPQPYAIREISGQFGRLPPGSDGDDEDSYSNFPCSDVTADGDSRTEMFRATSSNKTSGPKSTRPFARHRKNKHKLPSVPAWLSQLKNNKVHPGDEDD</sequence>
<protein>
    <submittedName>
        <fullName evidence="3">Uncharacterized protein</fullName>
    </submittedName>
</protein>
<evidence type="ECO:0000256" key="2">
    <source>
        <dbReference type="SAM" id="MobiDB-lite"/>
    </source>
</evidence>
<reference evidence="3" key="1">
    <citation type="submission" date="2015-07" db="EMBL/GenBank/DDBJ databases">
        <title>MeaNS - Measles Nucleotide Surveillance Program.</title>
        <authorList>
            <person name="Tran T."/>
            <person name="Druce J."/>
        </authorList>
    </citation>
    <scope>NUCLEOTIDE SEQUENCE</scope>
    <source>
        <strain evidence="3">UCB-OBI-ISO-001</strain>
        <tissue evidence="3">Gonad</tissue>
    </source>
</reference>
<name>A0A0L8IAA8_OCTBM</name>
<feature type="coiled-coil region" evidence="1">
    <location>
        <begin position="90"/>
        <end position="166"/>
    </location>
</feature>
<proteinExistence type="predicted"/>
<accession>A0A0L8IAA8</accession>
<dbReference type="AlphaFoldDB" id="A0A0L8IAA8"/>
<gene>
    <name evidence="3" type="ORF">OCBIM_22025768mg</name>
</gene>
<organism evidence="3">
    <name type="scientific">Octopus bimaculoides</name>
    <name type="common">California two-spotted octopus</name>
    <dbReference type="NCBI Taxonomy" id="37653"/>
    <lineage>
        <taxon>Eukaryota</taxon>
        <taxon>Metazoa</taxon>
        <taxon>Spiralia</taxon>
        <taxon>Lophotrochozoa</taxon>
        <taxon>Mollusca</taxon>
        <taxon>Cephalopoda</taxon>
        <taxon>Coleoidea</taxon>
        <taxon>Octopodiformes</taxon>
        <taxon>Octopoda</taxon>
        <taxon>Incirrata</taxon>
        <taxon>Octopodidae</taxon>
        <taxon>Octopus</taxon>
    </lineage>
</organism>